<gene>
    <name evidence="3" type="ORF">GCM10007938_41530</name>
</gene>
<protein>
    <recommendedName>
        <fullName evidence="2">AsmA domain-containing protein</fullName>
    </recommendedName>
</protein>
<keyword evidence="1" id="KW-0472">Membrane</keyword>
<accession>A0ABQ6F544</accession>
<evidence type="ECO:0000313" key="4">
    <source>
        <dbReference type="Proteomes" id="UP001157138"/>
    </source>
</evidence>
<dbReference type="Proteomes" id="UP001157138">
    <property type="component" value="Unassembled WGS sequence"/>
</dbReference>
<feature type="transmembrane region" description="Helical" evidence="1">
    <location>
        <begin position="7"/>
        <end position="28"/>
    </location>
</feature>
<proteinExistence type="predicted"/>
<organism evidence="3 4">
    <name type="scientific">Vibrio zhanjiangensis</name>
    <dbReference type="NCBI Taxonomy" id="1046128"/>
    <lineage>
        <taxon>Bacteria</taxon>
        <taxon>Pseudomonadati</taxon>
        <taxon>Pseudomonadota</taxon>
        <taxon>Gammaproteobacteria</taxon>
        <taxon>Vibrionales</taxon>
        <taxon>Vibrionaceae</taxon>
        <taxon>Vibrio</taxon>
    </lineage>
</organism>
<sequence length="630" mass="70233">MLKKMLVVATVTIIGVSSLLIVSLFFLLQSRYSASIINIVFERLTPYTITTQQASYLPPYQFTFEDVEINGDSQPIQIPKLSLWISPTLWTNQKLSLDSILIEEANLNFEALNSPLLKSVNTKQLALQNVDIHAANWSARDVNIQIQQPEWRSPRQTIPFGEIQASAQQLYVDGEALDQLLIDGQYKAQDSTIYGVSFKWQGANISGQAEQFEQGWSLINVTVNQLRLSQTSSIKKLLSGLNDLMLPVYHINSLDILNSDLHYAGWQFNQMDASLEDYFINRPLEQQKQASLSLSAESIDYAQLRLISPTARLNISDLGVYLDEFDADFKQGRIQMSGSLKQKQLQLNWLKISGVKWLEDSNQLLASLTEVFGSLESLDINELEIKNTQLIQVEQRPYWQLSGLNVEGKNLSLIRAGQSSLYQGSVEISANNASLDNLLTTQAIVNVAAKEGNIDLERAFLPLARGYIEASGRWQKQAISAPWQLTLHLDGLPVDLPLVQAQLPFQIIGMAEADASLEGLSGDYPILAHSLSGSIDLQLHQAALQVKDPDDTISYQQQWPLDTIKVSIDRGRIAMLAKGSNAELAGNIDLAKYPFGTLIFTSESNCKRLWSDILSQTNLVQEICSSKAEN</sequence>
<dbReference type="Pfam" id="PF05170">
    <property type="entry name" value="AsmA"/>
    <property type="match status" value="1"/>
</dbReference>
<dbReference type="InterPro" id="IPR007844">
    <property type="entry name" value="AsmA"/>
</dbReference>
<dbReference type="RefSeq" id="WP_284194196.1">
    <property type="nucleotide sequence ID" value="NZ_BSPW01000108.1"/>
</dbReference>
<evidence type="ECO:0000256" key="1">
    <source>
        <dbReference type="SAM" id="Phobius"/>
    </source>
</evidence>
<keyword evidence="4" id="KW-1185">Reference proteome</keyword>
<evidence type="ECO:0000259" key="2">
    <source>
        <dbReference type="Pfam" id="PF05170"/>
    </source>
</evidence>
<evidence type="ECO:0000313" key="3">
    <source>
        <dbReference type="EMBL" id="GLT20369.1"/>
    </source>
</evidence>
<keyword evidence="1" id="KW-0812">Transmembrane</keyword>
<reference evidence="4" key="1">
    <citation type="journal article" date="2019" name="Int. J. Syst. Evol. Microbiol.">
        <title>The Global Catalogue of Microorganisms (GCM) 10K type strain sequencing project: providing services to taxonomists for standard genome sequencing and annotation.</title>
        <authorList>
            <consortium name="The Broad Institute Genomics Platform"/>
            <consortium name="The Broad Institute Genome Sequencing Center for Infectious Disease"/>
            <person name="Wu L."/>
            <person name="Ma J."/>
        </authorList>
    </citation>
    <scope>NUCLEOTIDE SEQUENCE [LARGE SCALE GENOMIC DNA]</scope>
    <source>
        <strain evidence="4">NBRC 108723</strain>
    </source>
</reference>
<feature type="domain" description="AsmA" evidence="2">
    <location>
        <begin position="10"/>
        <end position="544"/>
    </location>
</feature>
<comment type="caution">
    <text evidence="3">The sequence shown here is derived from an EMBL/GenBank/DDBJ whole genome shotgun (WGS) entry which is preliminary data.</text>
</comment>
<dbReference type="EMBL" id="BSPW01000108">
    <property type="protein sequence ID" value="GLT20369.1"/>
    <property type="molecule type" value="Genomic_DNA"/>
</dbReference>
<keyword evidence="1" id="KW-1133">Transmembrane helix</keyword>
<name>A0ABQ6F544_9VIBR</name>